<dbReference type="GO" id="GO:0019674">
    <property type="term" value="P:NAD+ metabolic process"/>
    <property type="evidence" value="ECO:0007669"/>
    <property type="project" value="InterPro"/>
</dbReference>
<comment type="similarity">
    <text evidence="1">Belongs to the NAD kinase family.</text>
</comment>
<sequence>MLGLKRLPSLLKFSTFASQRRFLKTVSLTCMPRNVGFKIQEVSPSLGKDKTVAEDGAHGDFSSSLFSMHKREELSRKLFWEEKPRTVLFTKKPRDAKSALAASRMSKWLTREHGIKCLVKPEMAGEFDELGHECDDLYTYSPEEASLIPTTVDLVVTLGGDGTILHSAGLFTERVPPLLPFAMGTLGFLTPFSVKDFKETFSNCLDISKGMHATKRRRLECLIIEKDEERELQRGSVLDRFLIMNDVVVRRFTRPIVLPIHTTVDGLDLVQYGGDGLVIATPTGSTAYSMSCGGSLVHPCIEGILFTPICPSSALNRPSIMRDDSVFCVEVKRTASVISDGVEGRVLKPGQKLQVTSVEFPVYTIHRRDDITAWVSDINDCLRWNEDLNERRSGDIPTA</sequence>
<keyword evidence="5" id="KW-0520">NAD</keyword>
<dbReference type="InterPro" id="IPR017438">
    <property type="entry name" value="ATP-NAD_kinase_N"/>
</dbReference>
<dbReference type="PANTHER" id="PTHR20275">
    <property type="entry name" value="NAD KINASE"/>
    <property type="match status" value="1"/>
</dbReference>
<dbReference type="EMBL" id="HBIB01040594">
    <property type="protein sequence ID" value="CAE0264137.1"/>
    <property type="molecule type" value="Transcribed_RNA"/>
</dbReference>
<dbReference type="InterPro" id="IPR016064">
    <property type="entry name" value="NAD/diacylglycerol_kinase_sf"/>
</dbReference>
<dbReference type="Pfam" id="PF01513">
    <property type="entry name" value="NAD_kinase"/>
    <property type="match status" value="1"/>
</dbReference>
<keyword evidence="2" id="KW-0808">Transferase</keyword>
<proteinExistence type="inferred from homology"/>
<organism evidence="6">
    <name type="scientific">Palpitomonas bilix</name>
    <dbReference type="NCBI Taxonomy" id="652834"/>
    <lineage>
        <taxon>Eukaryota</taxon>
        <taxon>Eukaryota incertae sedis</taxon>
    </lineage>
</organism>
<dbReference type="GO" id="GO:0006741">
    <property type="term" value="P:NADP+ biosynthetic process"/>
    <property type="evidence" value="ECO:0007669"/>
    <property type="project" value="InterPro"/>
</dbReference>
<accession>A0A7S3GF26</accession>
<keyword evidence="4" id="KW-0521">NADP</keyword>
<keyword evidence="3" id="KW-0418">Kinase</keyword>
<dbReference type="Gene3D" id="2.60.200.30">
    <property type="entry name" value="Probable inorganic polyphosphate/atp-NAD kinase, domain 2"/>
    <property type="match status" value="1"/>
</dbReference>
<evidence type="ECO:0000256" key="1">
    <source>
        <dbReference type="ARBA" id="ARBA00010995"/>
    </source>
</evidence>
<dbReference type="Gene3D" id="3.40.50.10330">
    <property type="entry name" value="Probable inorganic polyphosphate/atp-NAD kinase, domain 1"/>
    <property type="match status" value="1"/>
</dbReference>
<dbReference type="SUPFAM" id="SSF111331">
    <property type="entry name" value="NAD kinase/diacylglycerol kinase-like"/>
    <property type="match status" value="1"/>
</dbReference>
<evidence type="ECO:0000256" key="2">
    <source>
        <dbReference type="ARBA" id="ARBA00022679"/>
    </source>
</evidence>
<dbReference type="Pfam" id="PF20143">
    <property type="entry name" value="NAD_kinase_C"/>
    <property type="match status" value="1"/>
</dbReference>
<reference evidence="6" key="1">
    <citation type="submission" date="2021-01" db="EMBL/GenBank/DDBJ databases">
        <authorList>
            <person name="Corre E."/>
            <person name="Pelletier E."/>
            <person name="Niang G."/>
            <person name="Scheremetjew M."/>
            <person name="Finn R."/>
            <person name="Kale V."/>
            <person name="Holt S."/>
            <person name="Cochrane G."/>
            <person name="Meng A."/>
            <person name="Brown T."/>
            <person name="Cohen L."/>
        </authorList>
    </citation>
    <scope>NUCLEOTIDE SEQUENCE</scope>
    <source>
        <strain evidence="6">NIES-2562</strain>
    </source>
</reference>
<dbReference type="InterPro" id="IPR017437">
    <property type="entry name" value="ATP-NAD_kinase_PpnK-typ_C"/>
</dbReference>
<dbReference type="AlphaFoldDB" id="A0A7S3GF26"/>
<evidence type="ECO:0000256" key="3">
    <source>
        <dbReference type="ARBA" id="ARBA00022777"/>
    </source>
</evidence>
<protein>
    <submittedName>
        <fullName evidence="6">Uncharacterized protein</fullName>
    </submittedName>
</protein>
<dbReference type="InterPro" id="IPR002504">
    <property type="entry name" value="NADK"/>
</dbReference>
<evidence type="ECO:0000256" key="5">
    <source>
        <dbReference type="ARBA" id="ARBA00023027"/>
    </source>
</evidence>
<name>A0A7S3GF26_9EUKA</name>
<evidence type="ECO:0000313" key="6">
    <source>
        <dbReference type="EMBL" id="CAE0264137.1"/>
    </source>
</evidence>
<gene>
    <name evidence="6" type="ORF">PBIL07802_LOCUS26440</name>
</gene>
<dbReference type="PANTHER" id="PTHR20275:SF0">
    <property type="entry name" value="NAD KINASE"/>
    <property type="match status" value="1"/>
</dbReference>
<dbReference type="HAMAP" id="MF_00361">
    <property type="entry name" value="NAD_kinase"/>
    <property type="match status" value="1"/>
</dbReference>
<dbReference type="GO" id="GO:0003951">
    <property type="term" value="F:NAD+ kinase activity"/>
    <property type="evidence" value="ECO:0007669"/>
    <property type="project" value="InterPro"/>
</dbReference>
<evidence type="ECO:0000256" key="4">
    <source>
        <dbReference type="ARBA" id="ARBA00022857"/>
    </source>
</evidence>